<organism evidence="1 2">
    <name type="scientific">Nocardia ignorata</name>
    <dbReference type="NCBI Taxonomy" id="145285"/>
    <lineage>
        <taxon>Bacteria</taxon>
        <taxon>Bacillati</taxon>
        <taxon>Actinomycetota</taxon>
        <taxon>Actinomycetes</taxon>
        <taxon>Mycobacteriales</taxon>
        <taxon>Nocardiaceae</taxon>
        <taxon>Nocardia</taxon>
    </lineage>
</organism>
<protein>
    <submittedName>
        <fullName evidence="1">Uncharacterized protein</fullName>
    </submittedName>
</protein>
<proteinExistence type="predicted"/>
<sequence>MTVLDAVAASAPGNQEVMIACAEVVVNSCLRVPPDPVGVIVFAHGSGTDRHSPRHRYMGELLARHGFASLTVDVLTPAEAGRPDSLFDVELLGDRLIEVRGWLHAVPALRELPTGLLGTGSDAPAALWAAGELGAMVGAVVVRGARPDLAGARLTRITAPTLFLVGGLDRRVLAHNQCAAELMRSEHRLTRLMSPGRSPLDS</sequence>
<comment type="caution">
    <text evidence="1">The sequence shown here is derived from an EMBL/GenBank/DDBJ whole genome shotgun (WGS) entry which is preliminary data.</text>
</comment>
<evidence type="ECO:0000313" key="1">
    <source>
        <dbReference type="EMBL" id="TDP31539.1"/>
    </source>
</evidence>
<reference evidence="1 2" key="1">
    <citation type="submission" date="2019-03" db="EMBL/GenBank/DDBJ databases">
        <title>Genomic Encyclopedia of Type Strains, Phase IV (KMG-IV): sequencing the most valuable type-strain genomes for metagenomic binning, comparative biology and taxonomic classification.</title>
        <authorList>
            <person name="Goeker M."/>
        </authorList>
    </citation>
    <scope>NUCLEOTIDE SEQUENCE [LARGE SCALE GENOMIC DNA]</scope>
    <source>
        <strain evidence="1 2">DSM 44496</strain>
    </source>
</reference>
<accession>A0A4R6P6C8</accession>
<evidence type="ECO:0000313" key="2">
    <source>
        <dbReference type="Proteomes" id="UP000295087"/>
    </source>
</evidence>
<dbReference type="EMBL" id="SNXK01000008">
    <property type="protein sequence ID" value="TDP31539.1"/>
    <property type="molecule type" value="Genomic_DNA"/>
</dbReference>
<dbReference type="AlphaFoldDB" id="A0A4R6P6C8"/>
<name>A0A4R6P6C8_NOCIG</name>
<dbReference type="Gene3D" id="3.40.50.1820">
    <property type="entry name" value="alpha/beta hydrolase"/>
    <property type="match status" value="1"/>
</dbReference>
<dbReference type="Proteomes" id="UP000295087">
    <property type="component" value="Unassembled WGS sequence"/>
</dbReference>
<dbReference type="SUPFAM" id="SSF53474">
    <property type="entry name" value="alpha/beta-Hydrolases"/>
    <property type="match status" value="1"/>
</dbReference>
<dbReference type="InterPro" id="IPR029058">
    <property type="entry name" value="AB_hydrolase_fold"/>
</dbReference>
<keyword evidence="2" id="KW-1185">Reference proteome</keyword>
<gene>
    <name evidence="1" type="ORF">DFR75_108144</name>
</gene>